<accession>A0A5S9PPK6</accession>
<dbReference type="OrthoDB" id="5192766at2"/>
<protein>
    <submittedName>
        <fullName evidence="1">Uncharacterized protein</fullName>
    </submittedName>
</protein>
<keyword evidence="2" id="KW-1185">Reference proteome</keyword>
<name>A0A5S9PPK6_MYCVN</name>
<sequence length="85" mass="9119">MRRLAHPFTGWIYEWPDDGIGPVMVTDRNGVSGRFDRDGRPVAGDLGYADPEMCRWIASGGPAVGGAAGRSRRFVVPTPAAMEAS</sequence>
<dbReference type="EMBL" id="CACSIP010000010">
    <property type="protein sequence ID" value="CAA0105927.1"/>
    <property type="molecule type" value="Genomic_DNA"/>
</dbReference>
<dbReference type="Proteomes" id="UP000430146">
    <property type="component" value="Unassembled WGS sequence"/>
</dbReference>
<gene>
    <name evidence="1" type="ORF">AELLOGFF_03605</name>
</gene>
<evidence type="ECO:0000313" key="1">
    <source>
        <dbReference type="EMBL" id="CAA0105927.1"/>
    </source>
</evidence>
<evidence type="ECO:0000313" key="2">
    <source>
        <dbReference type="Proteomes" id="UP000430146"/>
    </source>
</evidence>
<reference evidence="1 2" key="1">
    <citation type="submission" date="2019-11" db="EMBL/GenBank/DDBJ databases">
        <authorList>
            <person name="Holert J."/>
        </authorList>
    </citation>
    <scope>NUCLEOTIDE SEQUENCE [LARGE SCALE GENOMIC DNA]</scope>
    <source>
        <strain evidence="1">BC8_1</strain>
    </source>
</reference>
<proteinExistence type="predicted"/>
<dbReference type="AlphaFoldDB" id="A0A5S9PPK6"/>
<organism evidence="1 2">
    <name type="scientific">Mycolicibacterium vanbaalenii</name>
    <name type="common">Mycobacterium vanbaalenii</name>
    <dbReference type="NCBI Taxonomy" id="110539"/>
    <lineage>
        <taxon>Bacteria</taxon>
        <taxon>Bacillati</taxon>
        <taxon>Actinomycetota</taxon>
        <taxon>Actinomycetes</taxon>
        <taxon>Mycobacteriales</taxon>
        <taxon>Mycobacteriaceae</taxon>
        <taxon>Mycolicibacterium</taxon>
    </lineage>
</organism>